<accession>C0NJV5</accession>
<dbReference type="GeneID" id="69036451"/>
<evidence type="ECO:0000313" key="2">
    <source>
        <dbReference type="Proteomes" id="UP000001631"/>
    </source>
</evidence>
<gene>
    <name evidence="1" type="ORF">HCBG_03435</name>
</gene>
<evidence type="ECO:0000313" key="1">
    <source>
        <dbReference type="EMBL" id="EEH08146.1"/>
    </source>
</evidence>
<dbReference type="EMBL" id="GG663366">
    <property type="protein sequence ID" value="EEH08146.1"/>
    <property type="molecule type" value="Genomic_DNA"/>
</dbReference>
<dbReference type="SUPFAM" id="SSF51735">
    <property type="entry name" value="NAD(P)-binding Rossmann-fold domains"/>
    <property type="match status" value="1"/>
</dbReference>
<reference evidence="1" key="1">
    <citation type="submission" date="2009-02" db="EMBL/GenBank/DDBJ databases">
        <title>The Genome Sequence of Ajellomyces capsulatus strain G186AR.</title>
        <authorList>
            <consortium name="The Broad Institute Genome Sequencing Platform"/>
            <person name="Champion M."/>
            <person name="Cuomo C."/>
            <person name="Ma L.-J."/>
            <person name="Henn M.R."/>
            <person name="Sil A."/>
            <person name="Goldman B."/>
            <person name="Young S.K."/>
            <person name="Kodira C.D."/>
            <person name="Zeng Q."/>
            <person name="Koehrsen M."/>
            <person name="Alvarado L."/>
            <person name="Berlin A."/>
            <person name="Borenstein D."/>
            <person name="Chen Z."/>
            <person name="Engels R."/>
            <person name="Freedman E."/>
            <person name="Gellesch M."/>
            <person name="Goldberg J."/>
            <person name="Griggs A."/>
            <person name="Gujja S."/>
            <person name="Heiman D."/>
            <person name="Hepburn T."/>
            <person name="Howarth C."/>
            <person name="Jen D."/>
            <person name="Larson L."/>
            <person name="Lewis B."/>
            <person name="Mehta T."/>
            <person name="Park D."/>
            <person name="Pearson M."/>
            <person name="Roberts A."/>
            <person name="Saif S."/>
            <person name="Shea T."/>
            <person name="Shenoy N."/>
            <person name="Sisk P."/>
            <person name="Stolte C."/>
            <person name="Sykes S."/>
            <person name="Walk T."/>
            <person name="White J."/>
            <person name="Yandava C."/>
            <person name="Klein B."/>
            <person name="McEwen J.G."/>
            <person name="Puccia R."/>
            <person name="Goldman G.H."/>
            <person name="Felipe M.S."/>
            <person name="Nino-Vega G."/>
            <person name="San-Blas G."/>
            <person name="Taylor J."/>
            <person name="Mendoza L."/>
            <person name="Galagan J."/>
            <person name="Nusbaum C."/>
            <person name="Birren B."/>
        </authorList>
    </citation>
    <scope>NUCLEOTIDE SEQUENCE</scope>
    <source>
        <strain evidence="1">G186AR</strain>
    </source>
</reference>
<dbReference type="AlphaFoldDB" id="C0NJV5"/>
<dbReference type="InterPro" id="IPR036291">
    <property type="entry name" value="NAD(P)-bd_dom_sf"/>
</dbReference>
<dbReference type="Proteomes" id="UP000001631">
    <property type="component" value="Unassembled WGS sequence"/>
</dbReference>
<sequence length="121" mass="13064">MACGEPRFLTYSTPRCGIAKHNTVTGSLPCAEWQPVRRNTYVKLIYGATVTGAHKGIGQAEVITLAEAGASLILIRLSSLKRSLLNAASTSVNVLVNAAGIQRRSEGQKFHDHASYSHWTI</sequence>
<organism evidence="1 2">
    <name type="scientific">Ajellomyces capsulatus (strain G186AR / H82 / ATCC MYA-2454 / RMSCC 2432)</name>
    <name type="common">Darling's disease fungus</name>
    <name type="synonym">Histoplasma capsulatum</name>
    <dbReference type="NCBI Taxonomy" id="447093"/>
    <lineage>
        <taxon>Eukaryota</taxon>
        <taxon>Fungi</taxon>
        <taxon>Dikarya</taxon>
        <taxon>Ascomycota</taxon>
        <taxon>Pezizomycotina</taxon>
        <taxon>Eurotiomycetes</taxon>
        <taxon>Eurotiomycetidae</taxon>
        <taxon>Onygenales</taxon>
        <taxon>Ajellomycetaceae</taxon>
        <taxon>Histoplasma</taxon>
    </lineage>
</organism>
<dbReference type="Gene3D" id="3.40.50.720">
    <property type="entry name" value="NAD(P)-binding Rossmann-like Domain"/>
    <property type="match status" value="1"/>
</dbReference>
<proteinExistence type="predicted"/>
<keyword evidence="2" id="KW-1185">Reference proteome</keyword>
<dbReference type="InParanoid" id="C0NJV5"/>
<dbReference type="RefSeq" id="XP_045288627.1">
    <property type="nucleotide sequence ID" value="XM_045430484.1"/>
</dbReference>
<protein>
    <submittedName>
        <fullName evidence="1">Uncharacterized protein</fullName>
    </submittedName>
</protein>
<dbReference type="HOGENOM" id="CLU_2037420_0_0_1"/>
<name>C0NJV5_AJECG</name>